<dbReference type="PATRIC" id="fig|1434119.4.peg.1944"/>
<reference evidence="9 10" key="1">
    <citation type="submission" date="2014-07" db="EMBL/GenBank/DDBJ databases">
        <title>Methanogenic archaea and the global carbon cycle.</title>
        <authorList>
            <person name="Henriksen J.R."/>
            <person name="Luke J."/>
            <person name="Reinhart S."/>
            <person name="Benedict M.N."/>
            <person name="Youngblut N.D."/>
            <person name="Metcalf M.E."/>
            <person name="Whitaker R.J."/>
            <person name="Metcalf W.W."/>
        </authorList>
    </citation>
    <scope>NUCLEOTIDE SEQUENCE [LARGE SCALE GENOMIC DNA]</scope>
    <source>
        <strain evidence="9 10">HI350</strain>
    </source>
</reference>
<gene>
    <name evidence="7" type="primary">apgM</name>
    <name evidence="9" type="ORF">MSSIH_1527</name>
</gene>
<keyword evidence="6 7" id="KW-0413">Isomerase</keyword>
<comment type="function">
    <text evidence="2 7">Catalyzes the interconversion of 2-phosphoglycerate and 3-phosphoglycerate.</text>
</comment>
<dbReference type="Gene3D" id="3.40.720.10">
    <property type="entry name" value="Alkaline Phosphatase, subunit A"/>
    <property type="match status" value="2"/>
</dbReference>
<evidence type="ECO:0000256" key="1">
    <source>
        <dbReference type="ARBA" id="ARBA00000370"/>
    </source>
</evidence>
<sequence>MLKKCIVVIFDGLGDRPISELNNKTPLEAAVTPHLDYMAANGESGLMYSLGRGVRPGSDVSHMEIFGYPISKYYTGRGPIEVAGIGIKHQEGDVAFRGNVGTVDEDWNIVDRRAGRIKDVRPFAEALDGMTINGVEFIVKAGTAHRIGLIMRGHGKKISSSVSDADPHDAGLPLHEVVPTDDTPEAKFTAEVLNKFMKRSYDILKDHPLNIERRNNGELEGNFILLRGPGQFPSMPSFKEKYHMKVCCIAGGGLYRGIGSFLGMDIIDLPGTTALADTDVDIKFRTAVEKLSDYDFVFVHVKGTDSMGEDGNYIGKRDFITKIDKAAKHFLDIPEETLVVFTADHSTPCELKAHSADPVPVMFYAKSSLRVDDVTQFSERAAAKGGLGVIEGKDLMPQIENLLGKLHLIGA</sequence>
<evidence type="ECO:0000313" key="9">
    <source>
        <dbReference type="EMBL" id="AKB32217.1"/>
    </source>
</evidence>
<evidence type="ECO:0000313" key="10">
    <source>
        <dbReference type="Proteomes" id="UP000033092"/>
    </source>
</evidence>
<organism evidence="9 10">
    <name type="scientific">Methanosarcina siciliae HI350</name>
    <dbReference type="NCBI Taxonomy" id="1434119"/>
    <lineage>
        <taxon>Archaea</taxon>
        <taxon>Methanobacteriati</taxon>
        <taxon>Methanobacteriota</taxon>
        <taxon>Stenosarchaea group</taxon>
        <taxon>Methanomicrobia</taxon>
        <taxon>Methanosarcinales</taxon>
        <taxon>Methanosarcinaceae</taxon>
        <taxon>Methanosarcina</taxon>
    </lineage>
</organism>
<dbReference type="HAMAP" id="MF_01402_A">
    <property type="entry name" value="ApgM_A"/>
    <property type="match status" value="1"/>
</dbReference>
<keyword evidence="5 7" id="KW-0324">Glycolysis</keyword>
<dbReference type="GO" id="GO:0006096">
    <property type="term" value="P:glycolytic process"/>
    <property type="evidence" value="ECO:0007669"/>
    <property type="project" value="UniProtKB-UniRule"/>
</dbReference>
<dbReference type="Pfam" id="PF10143">
    <property type="entry name" value="PhosphMutase"/>
    <property type="match status" value="1"/>
</dbReference>
<dbReference type="UniPathway" id="UPA00109">
    <property type="reaction ID" value="UER00186"/>
</dbReference>
<dbReference type="PANTHER" id="PTHR31209">
    <property type="entry name" value="COFACTOR-INDEPENDENT PHOSPHOGLYCERATE MUTASE"/>
    <property type="match status" value="1"/>
</dbReference>
<dbReference type="SUPFAM" id="SSF53649">
    <property type="entry name" value="Alkaline phosphatase-like"/>
    <property type="match status" value="1"/>
</dbReference>
<evidence type="ECO:0000259" key="8">
    <source>
        <dbReference type="Pfam" id="PF01676"/>
    </source>
</evidence>
<evidence type="ECO:0000256" key="7">
    <source>
        <dbReference type="HAMAP-Rule" id="MF_01402"/>
    </source>
</evidence>
<dbReference type="RefSeq" id="WP_148705203.1">
    <property type="nucleotide sequence ID" value="NZ_CP009507.1"/>
</dbReference>
<evidence type="ECO:0000256" key="2">
    <source>
        <dbReference type="ARBA" id="ARBA00002315"/>
    </source>
</evidence>
<dbReference type="InterPro" id="IPR023665">
    <property type="entry name" value="ApgAM_prokaryotes"/>
</dbReference>
<dbReference type="GO" id="GO:0004619">
    <property type="term" value="F:phosphoglycerate mutase activity"/>
    <property type="evidence" value="ECO:0007669"/>
    <property type="project" value="UniProtKB-UniRule"/>
</dbReference>
<comment type="similarity">
    <text evidence="4 7">Belongs to the BPG-independent phosphoglycerate mutase family. A-PGAM subfamily.</text>
</comment>
<dbReference type="EC" id="5.4.2.12" evidence="7"/>
<evidence type="ECO:0000256" key="6">
    <source>
        <dbReference type="ARBA" id="ARBA00023235"/>
    </source>
</evidence>
<dbReference type="InterPro" id="IPR017850">
    <property type="entry name" value="Alkaline_phosphatase_core_sf"/>
</dbReference>
<accession>A0A0E3PDN3</accession>
<dbReference type="PANTHER" id="PTHR31209:SF0">
    <property type="entry name" value="METALLOENZYME DOMAIN-CONTAINING PROTEIN"/>
    <property type="match status" value="1"/>
</dbReference>
<evidence type="ECO:0000256" key="4">
    <source>
        <dbReference type="ARBA" id="ARBA00005524"/>
    </source>
</evidence>
<name>A0A0E3PDN3_9EURY</name>
<dbReference type="InterPro" id="IPR006124">
    <property type="entry name" value="Metalloenzyme"/>
</dbReference>
<proteinExistence type="inferred from homology"/>
<dbReference type="Pfam" id="PF01676">
    <property type="entry name" value="Metalloenzyme"/>
    <property type="match status" value="1"/>
</dbReference>
<dbReference type="NCBIfam" id="NF003104">
    <property type="entry name" value="PRK04024.1"/>
    <property type="match status" value="1"/>
</dbReference>
<dbReference type="NCBIfam" id="TIGR00306">
    <property type="entry name" value="apgM"/>
    <property type="match status" value="1"/>
</dbReference>
<dbReference type="Proteomes" id="UP000033092">
    <property type="component" value="Chromosome"/>
</dbReference>
<protein>
    <recommendedName>
        <fullName evidence="7">2,3-bisphosphoglycerate-independent phosphoglycerate mutase</fullName>
        <shortName evidence="7">BPG-independent PGAM</shortName>
        <shortName evidence="7">Phosphoglyceromutase</shortName>
        <shortName evidence="7">aPGAM</shortName>
        <ecNumber evidence="7">5.4.2.12</ecNumber>
    </recommendedName>
</protein>
<evidence type="ECO:0000256" key="5">
    <source>
        <dbReference type="ARBA" id="ARBA00023152"/>
    </source>
</evidence>
<dbReference type="KEGG" id="msz:MSSIH_1527"/>
<dbReference type="GeneID" id="41605551"/>
<dbReference type="CDD" id="cd16011">
    <property type="entry name" value="iPGM_like"/>
    <property type="match status" value="1"/>
</dbReference>
<dbReference type="InterPro" id="IPR004456">
    <property type="entry name" value="Pglycerate_mutase_ApgM"/>
</dbReference>
<dbReference type="PIRSF" id="PIRSF006392">
    <property type="entry name" value="IPGAM_arch"/>
    <property type="match status" value="1"/>
</dbReference>
<feature type="domain" description="Metalloenzyme" evidence="8">
    <location>
        <begin position="3"/>
        <end position="396"/>
    </location>
</feature>
<comment type="pathway">
    <text evidence="3 7">Carbohydrate degradation; glycolysis; pyruvate from D-glyceraldehyde 3-phosphate: step 3/5.</text>
</comment>
<dbReference type="HOGENOM" id="CLU_034906_2_0_2"/>
<evidence type="ECO:0000256" key="3">
    <source>
        <dbReference type="ARBA" id="ARBA00004798"/>
    </source>
</evidence>
<dbReference type="GO" id="GO:0046872">
    <property type="term" value="F:metal ion binding"/>
    <property type="evidence" value="ECO:0007669"/>
    <property type="project" value="InterPro"/>
</dbReference>
<dbReference type="AlphaFoldDB" id="A0A0E3PDN3"/>
<comment type="catalytic activity">
    <reaction evidence="1 7">
        <text>(2R)-2-phosphoglycerate = (2R)-3-phosphoglycerate</text>
        <dbReference type="Rhea" id="RHEA:15901"/>
        <dbReference type="ChEBI" id="CHEBI:58272"/>
        <dbReference type="ChEBI" id="CHEBI:58289"/>
        <dbReference type="EC" id="5.4.2.12"/>
    </reaction>
</comment>
<dbReference type="EMBL" id="CP009507">
    <property type="protein sequence ID" value="AKB32217.1"/>
    <property type="molecule type" value="Genomic_DNA"/>
</dbReference>